<proteinExistence type="predicted"/>
<dbReference type="RefSeq" id="XP_038986711.1">
    <property type="nucleotide sequence ID" value="XM_039130783.1"/>
</dbReference>
<feature type="compositionally biased region" description="Low complexity" evidence="1">
    <location>
        <begin position="232"/>
        <end position="241"/>
    </location>
</feature>
<dbReference type="KEGG" id="pda:120112135"/>
<sequence>MIPQYRGREFQARNQFTFSNPIHRAGNDRNALDGIEYGTWAERIKGKYGYFGKSDDRNFGAWQRRAPLNHHGDQVGEDEFGRQAKQEGYDSDVPSPPLWKKPGSPMAEQLAQAIAGYRQEMLEIVRDMPETAYELSLRDLVESPRIAKPPVQQTLGKGGEFSKDKTEKEKRKKGIRRMSRSESMDPGGFLLKMFLPNLLTGRRKKSFGGSSACAKVSPQDCWKKNTSDEKGSSSSSSSSSRSRTRKVIGCYSFFRTNKHKDGEN</sequence>
<feature type="region of interest" description="Disordered" evidence="1">
    <location>
        <begin position="205"/>
        <end position="244"/>
    </location>
</feature>
<dbReference type="Proteomes" id="UP000228380">
    <property type="component" value="Chromosome 10"/>
</dbReference>
<name>A0A8B9AJ15_PHODC</name>
<feature type="compositionally biased region" description="Basic and acidic residues" evidence="1">
    <location>
        <begin position="221"/>
        <end position="231"/>
    </location>
</feature>
<dbReference type="PANTHER" id="PTHR34193:SF18">
    <property type="entry name" value="OS11G0199801 PROTEIN"/>
    <property type="match status" value="1"/>
</dbReference>
<dbReference type="RefSeq" id="XP_008799067.2">
    <property type="nucleotide sequence ID" value="XM_008800845.4"/>
</dbReference>
<dbReference type="KEGG" id="pda:103713817"/>
<dbReference type="AlphaFoldDB" id="A0A8B9AJ15"/>
<reference evidence="3" key="2">
    <citation type="submission" date="2025-08" db="UniProtKB">
        <authorList>
            <consortium name="RefSeq"/>
        </authorList>
    </citation>
    <scope>IDENTIFICATION</scope>
    <source>
        <tissue evidence="3">Young leaves</tissue>
    </source>
</reference>
<accession>A0A8B9AJ15</accession>
<feature type="compositionally biased region" description="Basic and acidic residues" evidence="1">
    <location>
        <begin position="160"/>
        <end position="169"/>
    </location>
</feature>
<evidence type="ECO:0000313" key="2">
    <source>
        <dbReference type="Proteomes" id="UP000228380"/>
    </source>
</evidence>
<dbReference type="PANTHER" id="PTHR34193">
    <property type="entry name" value="OS11G0199801 PROTEIN"/>
    <property type="match status" value="1"/>
</dbReference>
<evidence type="ECO:0000313" key="3">
    <source>
        <dbReference type="RefSeq" id="XP_038986711.1"/>
    </source>
</evidence>
<dbReference type="OrthoDB" id="776574at2759"/>
<keyword evidence="2" id="KW-1185">Reference proteome</keyword>
<evidence type="ECO:0000256" key="1">
    <source>
        <dbReference type="SAM" id="MobiDB-lite"/>
    </source>
</evidence>
<organism evidence="2 3">
    <name type="scientific">Phoenix dactylifera</name>
    <name type="common">Date palm</name>
    <dbReference type="NCBI Taxonomy" id="42345"/>
    <lineage>
        <taxon>Eukaryota</taxon>
        <taxon>Viridiplantae</taxon>
        <taxon>Streptophyta</taxon>
        <taxon>Embryophyta</taxon>
        <taxon>Tracheophyta</taxon>
        <taxon>Spermatophyta</taxon>
        <taxon>Magnoliopsida</taxon>
        <taxon>Liliopsida</taxon>
        <taxon>Arecaceae</taxon>
        <taxon>Coryphoideae</taxon>
        <taxon>Phoeniceae</taxon>
        <taxon>Phoenix</taxon>
    </lineage>
</organism>
<protein>
    <submittedName>
        <fullName evidence="3">Uncharacterized protein LOC120112135</fullName>
    </submittedName>
</protein>
<feature type="region of interest" description="Disordered" evidence="1">
    <location>
        <begin position="146"/>
        <end position="186"/>
    </location>
</feature>
<feature type="region of interest" description="Disordered" evidence="1">
    <location>
        <begin position="84"/>
        <end position="104"/>
    </location>
</feature>
<dbReference type="GeneID" id="120112135"/>
<gene>
    <name evidence="3" type="primary">LOC120112135</name>
</gene>
<reference evidence="2" key="1">
    <citation type="journal article" date="2019" name="Nat. Commun.">
        <title>Genome-wide association mapping of date palm fruit traits.</title>
        <authorList>
            <person name="Hazzouri K.M."/>
            <person name="Gros-Balthazard M."/>
            <person name="Flowers J.M."/>
            <person name="Copetti D."/>
            <person name="Lemansour A."/>
            <person name="Lebrun M."/>
            <person name="Masmoudi K."/>
            <person name="Ferrand S."/>
            <person name="Dhar M.I."/>
            <person name="Fresquez Z.A."/>
            <person name="Rosas U."/>
            <person name="Zhang J."/>
            <person name="Talag J."/>
            <person name="Lee S."/>
            <person name="Kudrna D."/>
            <person name="Powell R.F."/>
            <person name="Leitch I.J."/>
            <person name="Krueger R.R."/>
            <person name="Wing R.A."/>
            <person name="Amiri K.M.A."/>
            <person name="Purugganan M.D."/>
        </authorList>
    </citation>
    <scope>NUCLEOTIDE SEQUENCE [LARGE SCALE GENOMIC DNA]</scope>
    <source>
        <strain evidence="2">cv. Khalas</strain>
    </source>
</reference>